<dbReference type="RefSeq" id="WP_091609785.1">
    <property type="nucleotide sequence ID" value="NZ_FMCX01000005.1"/>
</dbReference>
<dbReference type="InterPro" id="IPR016181">
    <property type="entry name" value="Acyl_CoA_acyltransferase"/>
</dbReference>
<reference evidence="3" key="1">
    <citation type="submission" date="2016-06" db="EMBL/GenBank/DDBJ databases">
        <authorList>
            <person name="Varghese N."/>
            <person name="Submissions Spin"/>
        </authorList>
    </citation>
    <scope>NUCLEOTIDE SEQUENCE [LARGE SCALE GENOMIC DNA]</scope>
    <source>
        <strain evidence="3">DSM 44830</strain>
    </source>
</reference>
<dbReference type="CDD" id="cd04301">
    <property type="entry name" value="NAT_SF"/>
    <property type="match status" value="1"/>
</dbReference>
<name>A0A1C4Z5J0_9ACTN</name>
<dbReference type="Pfam" id="PF13302">
    <property type="entry name" value="Acetyltransf_3"/>
    <property type="match status" value="1"/>
</dbReference>
<gene>
    <name evidence="2" type="ORF">GA0070564_10595</name>
</gene>
<feature type="domain" description="N-acetyltransferase" evidence="1">
    <location>
        <begin position="31"/>
        <end position="171"/>
    </location>
</feature>
<dbReference type="SUPFAM" id="SSF55729">
    <property type="entry name" value="Acyl-CoA N-acyltransferases (Nat)"/>
    <property type="match status" value="1"/>
</dbReference>
<evidence type="ECO:0000313" key="3">
    <source>
        <dbReference type="Proteomes" id="UP000199504"/>
    </source>
</evidence>
<dbReference type="AlphaFoldDB" id="A0A1C4Z5J0"/>
<dbReference type="PANTHER" id="PTHR39173">
    <property type="entry name" value="ACETYLTRANSFERASE"/>
    <property type="match status" value="1"/>
</dbReference>
<dbReference type="Gene3D" id="3.40.630.30">
    <property type="match status" value="1"/>
</dbReference>
<dbReference type="Proteomes" id="UP000199504">
    <property type="component" value="Unassembled WGS sequence"/>
</dbReference>
<evidence type="ECO:0000313" key="2">
    <source>
        <dbReference type="EMBL" id="SCF28255.1"/>
    </source>
</evidence>
<sequence length="177" mass="19440">MPELVEPTVRLHAAWLDARDDWGPGLHEDGFGLRPSDEVDSPAGFAAWVARLTESARPADDDRPRCTYRWIVEEGRVLGGIALRHQPSDLGQIGYGIRPSARRRGLATWALGRMLDEARALGRDRLLIVCVTDNIASARTIERNGGVLEGVVASSLGPVRRYRVVLRQPIDSAADNP</sequence>
<keyword evidence="2" id="KW-0808">Transferase</keyword>
<dbReference type="GO" id="GO:0016747">
    <property type="term" value="F:acyltransferase activity, transferring groups other than amino-acyl groups"/>
    <property type="evidence" value="ECO:0007669"/>
    <property type="project" value="InterPro"/>
</dbReference>
<proteinExistence type="predicted"/>
<dbReference type="InterPro" id="IPR000182">
    <property type="entry name" value="GNAT_dom"/>
</dbReference>
<dbReference type="PROSITE" id="PS51186">
    <property type="entry name" value="GNAT"/>
    <property type="match status" value="1"/>
</dbReference>
<dbReference type="PANTHER" id="PTHR39173:SF1">
    <property type="entry name" value="ACETYLTRANSFERASE"/>
    <property type="match status" value="1"/>
</dbReference>
<organism evidence="2 3">
    <name type="scientific">Micromonospora mirobrigensis</name>
    <dbReference type="NCBI Taxonomy" id="262898"/>
    <lineage>
        <taxon>Bacteria</taxon>
        <taxon>Bacillati</taxon>
        <taxon>Actinomycetota</taxon>
        <taxon>Actinomycetes</taxon>
        <taxon>Micromonosporales</taxon>
        <taxon>Micromonosporaceae</taxon>
        <taxon>Micromonospora</taxon>
    </lineage>
</organism>
<accession>A0A1C4Z5J0</accession>
<dbReference type="EMBL" id="FMCX01000005">
    <property type="protein sequence ID" value="SCF28255.1"/>
    <property type="molecule type" value="Genomic_DNA"/>
</dbReference>
<dbReference type="OrthoDB" id="9797989at2"/>
<keyword evidence="3" id="KW-1185">Reference proteome</keyword>
<dbReference type="STRING" id="262898.GA0070564_10595"/>
<evidence type="ECO:0000259" key="1">
    <source>
        <dbReference type="PROSITE" id="PS51186"/>
    </source>
</evidence>
<protein>
    <submittedName>
        <fullName evidence="2">Predicted acetyltransferase</fullName>
    </submittedName>
</protein>